<dbReference type="PANTHER" id="PTHR22642">
    <property type="entry name" value="IMIDAZOLONEPROPIONASE"/>
    <property type="match status" value="1"/>
</dbReference>
<name>A0ABY8QZC3_9MICO</name>
<dbReference type="EMBL" id="CP090958">
    <property type="protein sequence ID" value="WGW13556.1"/>
    <property type="molecule type" value="Genomic_DNA"/>
</dbReference>
<organism evidence="2 3">
    <name type="scientific">Saxibacter everestensis</name>
    <dbReference type="NCBI Taxonomy" id="2909229"/>
    <lineage>
        <taxon>Bacteria</taxon>
        <taxon>Bacillati</taxon>
        <taxon>Actinomycetota</taxon>
        <taxon>Actinomycetes</taxon>
        <taxon>Micrococcales</taxon>
        <taxon>Brevibacteriaceae</taxon>
        <taxon>Saxibacter</taxon>
    </lineage>
</organism>
<dbReference type="InterPro" id="IPR033932">
    <property type="entry name" value="YtcJ-like"/>
</dbReference>
<accession>A0ABY8QZC3</accession>
<evidence type="ECO:0000259" key="1">
    <source>
        <dbReference type="Pfam" id="PF07969"/>
    </source>
</evidence>
<dbReference type="Gene3D" id="3.10.310.70">
    <property type="match status" value="1"/>
</dbReference>
<feature type="domain" description="Amidohydrolase 3" evidence="1">
    <location>
        <begin position="55"/>
        <end position="542"/>
    </location>
</feature>
<dbReference type="InterPro" id="IPR011059">
    <property type="entry name" value="Metal-dep_hydrolase_composite"/>
</dbReference>
<dbReference type="CDD" id="cd01300">
    <property type="entry name" value="YtcJ_like"/>
    <property type="match status" value="1"/>
</dbReference>
<evidence type="ECO:0000313" key="3">
    <source>
        <dbReference type="Proteomes" id="UP001209083"/>
    </source>
</evidence>
<proteinExistence type="predicted"/>
<dbReference type="Proteomes" id="UP001209083">
    <property type="component" value="Chromosome"/>
</dbReference>
<dbReference type="SUPFAM" id="SSF51556">
    <property type="entry name" value="Metallo-dependent hydrolases"/>
    <property type="match status" value="1"/>
</dbReference>
<keyword evidence="3" id="KW-1185">Reference proteome</keyword>
<dbReference type="EC" id="3.5.-.-" evidence="2"/>
<dbReference type="RefSeq" id="WP_349640379.1">
    <property type="nucleotide sequence ID" value="NZ_CP090958.1"/>
</dbReference>
<dbReference type="Gene3D" id="2.30.40.10">
    <property type="entry name" value="Urease, subunit C, domain 1"/>
    <property type="match status" value="1"/>
</dbReference>
<dbReference type="InterPro" id="IPR013108">
    <property type="entry name" value="Amidohydro_3"/>
</dbReference>
<dbReference type="Pfam" id="PF07969">
    <property type="entry name" value="Amidohydro_3"/>
    <property type="match status" value="1"/>
</dbReference>
<evidence type="ECO:0000313" key="2">
    <source>
        <dbReference type="EMBL" id="WGW13556.1"/>
    </source>
</evidence>
<protein>
    <submittedName>
        <fullName evidence="2">Amidohydrolase</fullName>
        <ecNumber evidence="2">3.5.-.-</ecNumber>
    </submittedName>
</protein>
<dbReference type="SUPFAM" id="SSF51338">
    <property type="entry name" value="Composite domain of metallo-dependent hydrolases"/>
    <property type="match status" value="1"/>
</dbReference>
<dbReference type="Gene3D" id="3.20.20.140">
    <property type="entry name" value="Metal-dependent hydrolases"/>
    <property type="match status" value="1"/>
</dbReference>
<reference evidence="2 3" key="1">
    <citation type="submission" date="2023-05" db="EMBL/GenBank/DDBJ databases">
        <title>Lithophilousrod everest ZFBP1038 complete genpme.</title>
        <authorList>
            <person name="Tian M."/>
        </authorList>
    </citation>
    <scope>NUCLEOTIDE SEQUENCE [LARGE SCALE GENOMIC DNA]</scope>
    <source>
        <strain evidence="2 3">ZFBP1038</strain>
    </source>
</reference>
<dbReference type="InterPro" id="IPR032466">
    <property type="entry name" value="Metal_Hydrolase"/>
</dbReference>
<sequence>MPADTRSTTRTIYRNCSIFTAGEQGFAESLVVEGDRLAWVGDAETAERMAGDSPQVVDLAGSLVVPGFIDAHTHLMMMGQSLQKVGLVDAGNLEEIQRRLLAAREAAPDAELILGVSWLFDHVPGGTPTRQMLDDAIADIPVYLDANDFHSCWVNTAALREMGITKDTPDPIGGTIVKDPTTGEPTGLLLETAAQQHVWSTLAAKVSDEERDDALARTFSTYLAAGVTGGIDMALNELDLQALDRAQSSGGGTLPIRVVGHWFIERTDSAEGNVQQVDRAIGLAKSVCSPWLRVAGIKIVVDGVIDACTAAMTKPFADGSLPGPIWDLESLVPVVTAADAAGLQIAIHAIGDEASDIALTALERAYSVNGARVRRHRIEHLEVVKPENVERLARLGVVASMQPVHADPAIQSNWRSVLGDDRVDRGYPWPEFTDAGARLAFGTDAPTAPYPALPNLFVAATRRSALDPTLEPNISALAVPLSEAIGHATRDAAWSCGAETDLGRLETGMLADFTVIDTDPFVSGVESLLDARIVRTVVGGKTSFAAASD</sequence>
<keyword evidence="2" id="KW-0378">Hydrolase</keyword>
<gene>
    <name evidence="2" type="ORF">LWF01_07310</name>
</gene>
<dbReference type="GO" id="GO:0016787">
    <property type="term" value="F:hydrolase activity"/>
    <property type="evidence" value="ECO:0007669"/>
    <property type="project" value="UniProtKB-KW"/>
</dbReference>
<dbReference type="PANTHER" id="PTHR22642:SF20">
    <property type="entry name" value="AMIDOHYDROLASE 3 DOMAIN-CONTAINING PROTEIN"/>
    <property type="match status" value="1"/>
</dbReference>